<organism evidence="1 2">
    <name type="scientific">Rhizophagus irregularis (strain DAOM 197198w)</name>
    <name type="common">Glomus intraradices</name>
    <dbReference type="NCBI Taxonomy" id="1432141"/>
    <lineage>
        <taxon>Eukaryota</taxon>
        <taxon>Fungi</taxon>
        <taxon>Fungi incertae sedis</taxon>
        <taxon>Mucoromycota</taxon>
        <taxon>Glomeromycotina</taxon>
        <taxon>Glomeromycetes</taxon>
        <taxon>Glomerales</taxon>
        <taxon>Glomeraceae</taxon>
        <taxon>Rhizophagus</taxon>
    </lineage>
</organism>
<dbReference type="Gene3D" id="3.80.10.10">
    <property type="entry name" value="Ribonuclease Inhibitor"/>
    <property type="match status" value="1"/>
</dbReference>
<reference evidence="1 2" key="1">
    <citation type="submission" date="2014-02" db="EMBL/GenBank/DDBJ databases">
        <title>Single nucleus genome sequencing reveals high similarity among nuclei of an endomycorrhizal fungus.</title>
        <authorList>
            <person name="Lin K."/>
            <person name="Geurts R."/>
            <person name="Zhang Z."/>
            <person name="Limpens E."/>
            <person name="Saunders D.G."/>
            <person name="Mu D."/>
            <person name="Pang E."/>
            <person name="Cao H."/>
            <person name="Cha H."/>
            <person name="Lin T."/>
            <person name="Zhou Q."/>
            <person name="Shang Y."/>
            <person name="Li Y."/>
            <person name="Ivanov S."/>
            <person name="Sharma T."/>
            <person name="Velzen R.V."/>
            <person name="Ruijter N.D."/>
            <person name="Aanen D.K."/>
            <person name="Win J."/>
            <person name="Kamoun S."/>
            <person name="Bisseling T."/>
            <person name="Huang S."/>
        </authorList>
    </citation>
    <scope>NUCLEOTIDE SEQUENCE [LARGE SCALE GENOMIC DNA]</scope>
    <source>
        <strain evidence="2">DAOM197198w</strain>
    </source>
</reference>
<dbReference type="InterPro" id="IPR032675">
    <property type="entry name" value="LRR_dom_sf"/>
</dbReference>
<accession>A0A015JXM2</accession>
<evidence type="ECO:0000313" key="1">
    <source>
        <dbReference type="EMBL" id="EXX59849.1"/>
    </source>
</evidence>
<proteinExistence type="predicted"/>
<gene>
    <name evidence="1" type="ORF">RirG_185330</name>
</gene>
<dbReference type="EMBL" id="JEMT01026157">
    <property type="protein sequence ID" value="EXX59849.1"/>
    <property type="molecule type" value="Genomic_DNA"/>
</dbReference>
<name>A0A015JXM2_RHIIW</name>
<keyword evidence="2" id="KW-1185">Reference proteome</keyword>
<sequence>MSKLNKDILYLIFEEFQDDLKSLFSCLMVNKSWCKTAVPVLWRNPWSYKGNNYRIKSSLFTIIVYYLFDSIKEFITSKVIQLPSISNKSLSFDYLSYCRSINVITINRITSIGSTSAYDQFFIQEEFYLLLMRKCPELRYLDMRSIKHQLFYFPEAKARFESLCELKCDTSIDSSYFYGLSRCCKNIQVLIITNKVIIPNHGLVKLIEVQENLKHFEWNDDLFEDYIIDDDEEDDPYVGILLALEKNAENINCLKVSFQELDDYQHLLFPNILLKFYNLKELVIGGDISFNNDQLNKLKMVVYKKLEIIKIDYNESINKLDFISSIVENGGECLKKILFKPNYDAREFNDYSLNFIRKIYQNCPLIEYLSISFSPTTEQFSEFEKLLKICKNLKSLLIVIHNSGKVETQRKFLKNGDNLLKLLIRSAPTNLREIRFYDDFKFSLPNLETFFKNWSGRPALSLTTNDPIYEGIQYKELINKYKSSGVIKDFKYVVFRGGVDYRL</sequence>
<evidence type="ECO:0008006" key="3">
    <source>
        <dbReference type="Google" id="ProtNLM"/>
    </source>
</evidence>
<dbReference type="Proteomes" id="UP000022910">
    <property type="component" value="Unassembled WGS sequence"/>
</dbReference>
<dbReference type="AlphaFoldDB" id="A0A015JXM2"/>
<dbReference type="OrthoDB" id="2314983at2759"/>
<comment type="caution">
    <text evidence="1">The sequence shown here is derived from an EMBL/GenBank/DDBJ whole genome shotgun (WGS) entry which is preliminary data.</text>
</comment>
<dbReference type="HOGENOM" id="CLU_028913_8_1_1"/>
<protein>
    <recommendedName>
        <fullName evidence="3">F-box domain-containing protein</fullName>
    </recommendedName>
</protein>
<evidence type="ECO:0000313" key="2">
    <source>
        <dbReference type="Proteomes" id="UP000022910"/>
    </source>
</evidence>
<dbReference type="SUPFAM" id="SSF52047">
    <property type="entry name" value="RNI-like"/>
    <property type="match status" value="1"/>
</dbReference>